<dbReference type="EMBL" id="QWDE01000001">
    <property type="protein sequence ID" value="RFZ84507.1"/>
    <property type="molecule type" value="Genomic_DNA"/>
</dbReference>
<dbReference type="InterPro" id="IPR036890">
    <property type="entry name" value="HATPase_C_sf"/>
</dbReference>
<evidence type="ECO:0000259" key="7">
    <source>
        <dbReference type="PROSITE" id="PS50109"/>
    </source>
</evidence>
<evidence type="ECO:0000256" key="3">
    <source>
        <dbReference type="ARBA" id="ARBA00022553"/>
    </source>
</evidence>
<dbReference type="GO" id="GO:0000155">
    <property type="term" value="F:phosphorelay sensor kinase activity"/>
    <property type="evidence" value="ECO:0007669"/>
    <property type="project" value="InterPro"/>
</dbReference>
<dbReference type="PANTHER" id="PTHR43065:SF42">
    <property type="entry name" value="TWO-COMPONENT SENSOR PPRA"/>
    <property type="match status" value="1"/>
</dbReference>
<feature type="domain" description="Histidine kinase" evidence="7">
    <location>
        <begin position="479"/>
        <end position="719"/>
    </location>
</feature>
<dbReference type="PRINTS" id="PR00344">
    <property type="entry name" value="BCTRLSENSOR"/>
</dbReference>
<dbReference type="Pfam" id="PF07695">
    <property type="entry name" value="7TMR-DISM_7TM"/>
    <property type="match status" value="1"/>
</dbReference>
<sequence length="719" mass="80748">MKRFGYLLMSMFLLCRVAAGQDAGFPSAFHIKADTGTYVKVPASSWQYLTEREGEVLQFPAVKGLESRFKYVKEGKRQNIKGNLVYWLRFGIVNDLRYPIKITLKGQAKTSEIFAKLPDGKWHRYITGISVPWSLKSGLKRINNTIYVIPPGDSVTFYRRDEPRSNGTPSALFIGFADRVVAAEYINNDKFLSDIIINSSVCGFLLFAAIFNFFFYYTVREKVYLYYAVLLVLVAISSISRPLEHLALREYPTLSDRVSGIILVFVFYLGFILSGMFLRTSENYPKWNKVFMPLCHCFAAVATLNYLLLNASNLVRGVLTVTLALITAVIAVGIVVTIVTDIIKRRAATRLFVLAVSPFIFCFIMVVVVGIVLNQNTSVMEYFTNFSLLWAVIALSWSLFGRFKDIEQQNTLQILENERIAREAEQQKAKLIAEQNEWLEKEVTERTAELNQSLTELKQTQSQLIQSEKMASLGELTAGIAHEIQNPLNFVNNFSEVSIELIDEMEIELANGDKEEAIAIAGDVKQNLEKIRHHGQRADSIVKGMLQHSRATSGQKEPTDLNKLADEYLRLAYHGLRAKDKSFNAELVMDYEESLPAVNIVPQDVGRVLLNLFTNAFYATQQKAKVSDSGYKPQVEVRTYSTPSGGCVVSVADNGTGIPAEIRDKIMQPFFTTKPTGEGTGLGLSLSYDIVVKGHNGKIDVETVQGQYTKFIIWLPAKT</sequence>
<gene>
    <name evidence="8" type="ORF">DYU05_02500</name>
</gene>
<feature type="transmembrane region" description="Helical" evidence="5">
    <location>
        <begin position="195"/>
        <end position="216"/>
    </location>
</feature>
<feature type="signal peptide" evidence="6">
    <location>
        <begin position="1"/>
        <end position="20"/>
    </location>
</feature>
<feature type="transmembrane region" description="Helical" evidence="5">
    <location>
        <begin position="379"/>
        <end position="400"/>
    </location>
</feature>
<dbReference type="OrthoDB" id="9806995at2"/>
<reference evidence="8 9" key="1">
    <citation type="submission" date="2018-08" db="EMBL/GenBank/DDBJ databases">
        <title>Mucilaginibacter terrae sp. nov., isolated from manganese diggings.</title>
        <authorList>
            <person name="Huang Y."/>
            <person name="Zhou Z."/>
        </authorList>
    </citation>
    <scope>NUCLEOTIDE SEQUENCE [LARGE SCALE GENOMIC DNA]</scope>
    <source>
        <strain evidence="8 9">ZH6</strain>
    </source>
</reference>
<dbReference type="SMART" id="SM00388">
    <property type="entry name" value="HisKA"/>
    <property type="match status" value="1"/>
</dbReference>
<dbReference type="InterPro" id="IPR011623">
    <property type="entry name" value="7TMR_DISM_rcpt_extracell_dom1"/>
</dbReference>
<keyword evidence="5" id="KW-0812">Transmembrane</keyword>
<dbReference type="RefSeq" id="WP_117381396.1">
    <property type="nucleotide sequence ID" value="NZ_QWDE01000001.1"/>
</dbReference>
<dbReference type="Gene3D" id="3.30.565.10">
    <property type="entry name" value="Histidine kinase-like ATPase, C-terminal domain"/>
    <property type="match status" value="1"/>
</dbReference>
<dbReference type="Pfam" id="PF02518">
    <property type="entry name" value="HATPase_c"/>
    <property type="match status" value="1"/>
</dbReference>
<keyword evidence="3" id="KW-0597">Phosphoprotein</keyword>
<feature type="transmembrane region" description="Helical" evidence="5">
    <location>
        <begin position="351"/>
        <end position="373"/>
    </location>
</feature>
<evidence type="ECO:0000256" key="4">
    <source>
        <dbReference type="SAM" id="Coils"/>
    </source>
</evidence>
<evidence type="ECO:0000313" key="8">
    <source>
        <dbReference type="EMBL" id="RFZ84507.1"/>
    </source>
</evidence>
<dbReference type="PROSITE" id="PS50109">
    <property type="entry name" value="HIS_KIN"/>
    <property type="match status" value="1"/>
</dbReference>
<feature type="coiled-coil region" evidence="4">
    <location>
        <begin position="414"/>
        <end position="460"/>
    </location>
</feature>
<evidence type="ECO:0000313" key="9">
    <source>
        <dbReference type="Proteomes" id="UP000260823"/>
    </source>
</evidence>
<protein>
    <recommendedName>
        <fullName evidence="2">histidine kinase</fullName>
        <ecNumber evidence="2">2.7.13.3</ecNumber>
    </recommendedName>
</protein>
<organism evidence="8 9">
    <name type="scientific">Mucilaginibacter terrenus</name>
    <dbReference type="NCBI Taxonomy" id="2482727"/>
    <lineage>
        <taxon>Bacteria</taxon>
        <taxon>Pseudomonadati</taxon>
        <taxon>Bacteroidota</taxon>
        <taxon>Sphingobacteriia</taxon>
        <taxon>Sphingobacteriales</taxon>
        <taxon>Sphingobacteriaceae</taxon>
        <taxon>Mucilaginibacter</taxon>
    </lineage>
</organism>
<dbReference type="Gene3D" id="1.10.287.130">
    <property type="match status" value="1"/>
</dbReference>
<dbReference type="SMART" id="SM00387">
    <property type="entry name" value="HATPase_c"/>
    <property type="match status" value="1"/>
</dbReference>
<dbReference type="InterPro" id="IPR003661">
    <property type="entry name" value="HisK_dim/P_dom"/>
</dbReference>
<dbReference type="InterPro" id="IPR036097">
    <property type="entry name" value="HisK_dim/P_sf"/>
</dbReference>
<name>A0A3E2NU74_9SPHI</name>
<feature type="transmembrane region" description="Helical" evidence="5">
    <location>
        <begin position="314"/>
        <end position="339"/>
    </location>
</feature>
<evidence type="ECO:0000256" key="6">
    <source>
        <dbReference type="SAM" id="SignalP"/>
    </source>
</evidence>
<dbReference type="InterPro" id="IPR005467">
    <property type="entry name" value="His_kinase_dom"/>
</dbReference>
<comment type="catalytic activity">
    <reaction evidence="1">
        <text>ATP + protein L-histidine = ADP + protein N-phospho-L-histidine.</text>
        <dbReference type="EC" id="2.7.13.3"/>
    </reaction>
</comment>
<feature type="transmembrane region" description="Helical" evidence="5">
    <location>
        <begin position="260"/>
        <end position="278"/>
    </location>
</feature>
<dbReference type="SUPFAM" id="SSF55874">
    <property type="entry name" value="ATPase domain of HSP90 chaperone/DNA topoisomerase II/histidine kinase"/>
    <property type="match status" value="1"/>
</dbReference>
<keyword evidence="5" id="KW-0472">Membrane</keyword>
<proteinExistence type="predicted"/>
<feature type="transmembrane region" description="Helical" evidence="5">
    <location>
        <begin position="290"/>
        <end position="308"/>
    </location>
</feature>
<keyword evidence="5" id="KW-1133">Transmembrane helix</keyword>
<feature type="transmembrane region" description="Helical" evidence="5">
    <location>
        <begin position="223"/>
        <end position="240"/>
    </location>
</feature>
<accession>A0A3E2NU74</accession>
<dbReference type="Proteomes" id="UP000260823">
    <property type="component" value="Unassembled WGS sequence"/>
</dbReference>
<evidence type="ECO:0000256" key="5">
    <source>
        <dbReference type="SAM" id="Phobius"/>
    </source>
</evidence>
<dbReference type="SUPFAM" id="SSF47384">
    <property type="entry name" value="Homodimeric domain of signal transducing histidine kinase"/>
    <property type="match status" value="1"/>
</dbReference>
<keyword evidence="9" id="KW-1185">Reference proteome</keyword>
<dbReference type="EC" id="2.7.13.3" evidence="2"/>
<dbReference type="InterPro" id="IPR003594">
    <property type="entry name" value="HATPase_dom"/>
</dbReference>
<feature type="chain" id="PRO_5017645833" description="histidine kinase" evidence="6">
    <location>
        <begin position="21"/>
        <end position="719"/>
    </location>
</feature>
<comment type="caution">
    <text evidence="8">The sequence shown here is derived from an EMBL/GenBank/DDBJ whole genome shotgun (WGS) entry which is preliminary data.</text>
</comment>
<dbReference type="AlphaFoldDB" id="A0A3E2NU74"/>
<keyword evidence="6" id="KW-0732">Signal</keyword>
<dbReference type="PANTHER" id="PTHR43065">
    <property type="entry name" value="SENSOR HISTIDINE KINASE"/>
    <property type="match status" value="1"/>
</dbReference>
<dbReference type="InterPro" id="IPR004358">
    <property type="entry name" value="Sig_transdc_His_kin-like_C"/>
</dbReference>
<dbReference type="CDD" id="cd00082">
    <property type="entry name" value="HisKA"/>
    <property type="match status" value="1"/>
</dbReference>
<evidence type="ECO:0000256" key="2">
    <source>
        <dbReference type="ARBA" id="ARBA00012438"/>
    </source>
</evidence>
<dbReference type="Pfam" id="PF00512">
    <property type="entry name" value="HisKA"/>
    <property type="match status" value="1"/>
</dbReference>
<keyword evidence="4" id="KW-0175">Coiled coil</keyword>
<evidence type="ECO:0000256" key="1">
    <source>
        <dbReference type="ARBA" id="ARBA00000085"/>
    </source>
</evidence>